<dbReference type="InterPro" id="IPR011060">
    <property type="entry name" value="RibuloseP-bd_barrel"/>
</dbReference>
<gene>
    <name evidence="9 11" type="primary">trpF</name>
    <name evidence="11" type="ORF">ING2E5A_0501</name>
</gene>
<dbReference type="EMBL" id="LT608328">
    <property type="protein sequence ID" value="SCM55659.1"/>
    <property type="molecule type" value="Genomic_DNA"/>
</dbReference>
<dbReference type="EC" id="5.3.1.24" evidence="3 9"/>
<dbReference type="Gene3D" id="3.20.20.70">
    <property type="entry name" value="Aldolase class I"/>
    <property type="match status" value="1"/>
</dbReference>
<evidence type="ECO:0000256" key="9">
    <source>
        <dbReference type="HAMAP-Rule" id="MF_00135"/>
    </source>
</evidence>
<keyword evidence="5 9" id="KW-0028">Amino-acid biosynthesis</keyword>
<accession>A0A1G4G4H6</accession>
<keyword evidence="12" id="KW-1185">Reference proteome</keyword>
<feature type="domain" description="N-(5'phosphoribosyl) anthranilate isomerase (PRAI)" evidence="10">
    <location>
        <begin position="5"/>
        <end position="198"/>
    </location>
</feature>
<keyword evidence="8 9" id="KW-0413">Isomerase</keyword>
<evidence type="ECO:0000256" key="4">
    <source>
        <dbReference type="ARBA" id="ARBA00022272"/>
    </source>
</evidence>
<reference evidence="11 12" key="1">
    <citation type="submission" date="2016-08" db="EMBL/GenBank/DDBJ databases">
        <authorList>
            <person name="Seilhamer J.J."/>
        </authorList>
    </citation>
    <scope>NUCLEOTIDE SEQUENCE [LARGE SCALE GENOMIC DNA]</scope>
    <source>
        <strain evidence="11">ING2-E5A</strain>
    </source>
</reference>
<comment type="catalytic activity">
    <reaction evidence="1 9">
        <text>N-(5-phospho-beta-D-ribosyl)anthranilate = 1-(2-carboxyphenylamino)-1-deoxy-D-ribulose 5-phosphate</text>
        <dbReference type="Rhea" id="RHEA:21540"/>
        <dbReference type="ChEBI" id="CHEBI:18277"/>
        <dbReference type="ChEBI" id="CHEBI:58613"/>
        <dbReference type="EC" id="5.3.1.24"/>
    </reaction>
</comment>
<evidence type="ECO:0000259" key="10">
    <source>
        <dbReference type="Pfam" id="PF00697"/>
    </source>
</evidence>
<protein>
    <recommendedName>
        <fullName evidence="4 9">N-(5'-phosphoribosyl)anthranilate isomerase</fullName>
        <shortName evidence="9">PRAI</shortName>
        <ecNumber evidence="3 9">5.3.1.24</ecNumber>
    </recommendedName>
</protein>
<evidence type="ECO:0000256" key="6">
    <source>
        <dbReference type="ARBA" id="ARBA00022822"/>
    </source>
</evidence>
<evidence type="ECO:0000256" key="1">
    <source>
        <dbReference type="ARBA" id="ARBA00001164"/>
    </source>
</evidence>
<evidence type="ECO:0000256" key="3">
    <source>
        <dbReference type="ARBA" id="ARBA00012572"/>
    </source>
</evidence>
<evidence type="ECO:0000313" key="11">
    <source>
        <dbReference type="EMBL" id="SCM55659.1"/>
    </source>
</evidence>
<dbReference type="GO" id="GO:0000162">
    <property type="term" value="P:L-tryptophan biosynthetic process"/>
    <property type="evidence" value="ECO:0007669"/>
    <property type="project" value="UniProtKB-UniRule"/>
</dbReference>
<comment type="pathway">
    <text evidence="2 9">Amino-acid biosynthesis; L-tryptophan biosynthesis; L-tryptophan from chorismate: step 3/5.</text>
</comment>
<dbReference type="RefSeq" id="WP_083373147.1">
    <property type="nucleotide sequence ID" value="NZ_DUQN01000102.1"/>
</dbReference>
<evidence type="ECO:0000256" key="5">
    <source>
        <dbReference type="ARBA" id="ARBA00022605"/>
    </source>
</evidence>
<proteinExistence type="inferred from homology"/>
<dbReference type="GO" id="GO:0004640">
    <property type="term" value="F:phosphoribosylanthranilate isomerase activity"/>
    <property type="evidence" value="ECO:0007669"/>
    <property type="project" value="UniProtKB-UniRule"/>
</dbReference>
<organism evidence="11 12">
    <name type="scientific">Petrimonas mucosa</name>
    <dbReference type="NCBI Taxonomy" id="1642646"/>
    <lineage>
        <taxon>Bacteria</taxon>
        <taxon>Pseudomonadati</taxon>
        <taxon>Bacteroidota</taxon>
        <taxon>Bacteroidia</taxon>
        <taxon>Bacteroidales</taxon>
        <taxon>Dysgonomonadaceae</taxon>
        <taxon>Petrimonas</taxon>
    </lineage>
</organism>
<keyword evidence="6 9" id="KW-0822">Tryptophan biosynthesis</keyword>
<comment type="similarity">
    <text evidence="9">Belongs to the TrpF family.</text>
</comment>
<name>A0A1G4G4H6_9BACT</name>
<dbReference type="AlphaFoldDB" id="A0A1G4G4H6"/>
<evidence type="ECO:0000256" key="7">
    <source>
        <dbReference type="ARBA" id="ARBA00023141"/>
    </source>
</evidence>
<sequence>MRLIKVCGMRDAANIQGVERAGADWIGFIFHPASPRYVSEIPAYLPQQARRVGVFVDAPKERIIETASLFGLELVQLHGSESPRFCEEIRQTGIGVIKSLSVGDRFPDETATEYRDTCDYFLFDTQTKLHGGSGRRFDWNLLSDYSGDTPFLLSGGIAPHDTGILKTLLHPKLIGIDINSRFEITPAKKDLQKIRHFIATLKS</sequence>
<dbReference type="CDD" id="cd00405">
    <property type="entry name" value="PRAI"/>
    <property type="match status" value="1"/>
</dbReference>
<evidence type="ECO:0000256" key="2">
    <source>
        <dbReference type="ARBA" id="ARBA00004664"/>
    </source>
</evidence>
<dbReference type="KEGG" id="pmuc:ING2E5A_0501"/>
<dbReference type="PANTHER" id="PTHR42894">
    <property type="entry name" value="N-(5'-PHOSPHORIBOSYL)ANTHRANILATE ISOMERASE"/>
    <property type="match status" value="1"/>
</dbReference>
<dbReference type="InterPro" id="IPR044643">
    <property type="entry name" value="TrpF_fam"/>
</dbReference>
<dbReference type="UniPathway" id="UPA00035">
    <property type="reaction ID" value="UER00042"/>
</dbReference>
<dbReference type="Pfam" id="PF00697">
    <property type="entry name" value="PRAI"/>
    <property type="match status" value="1"/>
</dbReference>
<dbReference type="PANTHER" id="PTHR42894:SF1">
    <property type="entry name" value="N-(5'-PHOSPHORIBOSYL)ANTHRANILATE ISOMERASE"/>
    <property type="match status" value="1"/>
</dbReference>
<evidence type="ECO:0000256" key="8">
    <source>
        <dbReference type="ARBA" id="ARBA00023235"/>
    </source>
</evidence>
<dbReference type="InterPro" id="IPR013785">
    <property type="entry name" value="Aldolase_TIM"/>
</dbReference>
<evidence type="ECO:0000313" key="12">
    <source>
        <dbReference type="Proteomes" id="UP000178485"/>
    </source>
</evidence>
<dbReference type="SUPFAM" id="SSF51366">
    <property type="entry name" value="Ribulose-phoshate binding barrel"/>
    <property type="match status" value="1"/>
</dbReference>
<keyword evidence="7 9" id="KW-0057">Aromatic amino acid biosynthesis</keyword>
<dbReference type="InterPro" id="IPR001240">
    <property type="entry name" value="PRAI_dom"/>
</dbReference>
<dbReference type="STRING" id="1642646.ING2E5A_0501"/>
<dbReference type="Proteomes" id="UP000178485">
    <property type="component" value="Chromosome i"/>
</dbReference>
<dbReference type="HAMAP" id="MF_00135">
    <property type="entry name" value="PRAI"/>
    <property type="match status" value="1"/>
</dbReference>